<dbReference type="Proteomes" id="UP000291144">
    <property type="component" value="Unassembled WGS sequence"/>
</dbReference>
<name>A0A4R0L0T2_9ACTN</name>
<dbReference type="EMBL" id="SJKB01000004">
    <property type="protein sequence ID" value="TCC62135.1"/>
    <property type="molecule type" value="Genomic_DNA"/>
</dbReference>
<dbReference type="NCBIfam" id="NF038083">
    <property type="entry name" value="CU044_5270_fam"/>
    <property type="match status" value="1"/>
</dbReference>
<gene>
    <name evidence="2" type="ORF">E0H73_15605</name>
</gene>
<organism evidence="2 3">
    <name type="scientific">Kribbella pittospori</name>
    <dbReference type="NCBI Taxonomy" id="722689"/>
    <lineage>
        <taxon>Bacteria</taxon>
        <taxon>Bacillati</taxon>
        <taxon>Actinomycetota</taxon>
        <taxon>Actinomycetes</taxon>
        <taxon>Propionibacteriales</taxon>
        <taxon>Kribbellaceae</taxon>
        <taxon>Kribbella</taxon>
    </lineage>
</organism>
<evidence type="ECO:0008006" key="4">
    <source>
        <dbReference type="Google" id="ProtNLM"/>
    </source>
</evidence>
<comment type="caution">
    <text evidence="2">The sequence shown here is derived from an EMBL/GenBank/DDBJ whole genome shotgun (WGS) entry which is preliminary data.</text>
</comment>
<evidence type="ECO:0000313" key="3">
    <source>
        <dbReference type="Proteomes" id="UP000291144"/>
    </source>
</evidence>
<feature type="region of interest" description="Disordered" evidence="1">
    <location>
        <begin position="1"/>
        <end position="22"/>
    </location>
</feature>
<protein>
    <recommendedName>
        <fullName evidence="4">CU044_5270 family protein</fullName>
    </recommendedName>
</protein>
<dbReference type="RefSeq" id="WP_131355865.1">
    <property type="nucleotide sequence ID" value="NZ_SJKB01000004.1"/>
</dbReference>
<sequence>MNELDSVRKAFPSADAPSPEATAVARQQLDGLIREQRGPSRWLVVARAGWVGTAVTAATAVVAVVGLGVPLVRGTGGGSDVGVAPATVTPTTPRLATASQVLIAAAVQQEKNEKLSGKFFRVRSLQVGPTVRVGQPKYTVQGRSIIESWMPMKPGVESWFGWAGLGYGPATATDVAKWRAQGSPKTWQVPGDRDPLSSRAMAPVIHEMSFRDVPPGYFLTGTTPLSAQQIAVLPTDPALLRAYLVTAADPLPTPSDRDYAVFAAAGQLLFETPSPPKLRGAALRVLAALAGTRIRTGVKDPIGRVGTEITIDLPKAIPSGSTTTLARGRSVYIIDATTGRLLSSTIEGLKGGSTVVLESGWTDQSPKPPSPTVR</sequence>
<keyword evidence="3" id="KW-1185">Reference proteome</keyword>
<evidence type="ECO:0000313" key="2">
    <source>
        <dbReference type="EMBL" id="TCC62135.1"/>
    </source>
</evidence>
<accession>A0A4R0L0T2</accession>
<dbReference type="AlphaFoldDB" id="A0A4R0L0T2"/>
<dbReference type="InterPro" id="IPR047789">
    <property type="entry name" value="CU044_5270-like"/>
</dbReference>
<dbReference type="OrthoDB" id="3822522at2"/>
<proteinExistence type="predicted"/>
<evidence type="ECO:0000256" key="1">
    <source>
        <dbReference type="SAM" id="MobiDB-lite"/>
    </source>
</evidence>
<reference evidence="2 3" key="1">
    <citation type="submission" date="2019-02" db="EMBL/GenBank/DDBJ databases">
        <title>Kribbella capetownensis sp. nov. and Kribbella speibonae sp. nov., isolated from soil.</title>
        <authorList>
            <person name="Curtis S.M."/>
            <person name="Norton I."/>
            <person name="Everest G.J."/>
            <person name="Meyers P.R."/>
        </authorList>
    </citation>
    <scope>NUCLEOTIDE SEQUENCE [LARGE SCALE GENOMIC DNA]</scope>
    <source>
        <strain evidence="2 3">NRRL B-24813</strain>
    </source>
</reference>